<dbReference type="Proteomes" id="UP001331515">
    <property type="component" value="Unassembled WGS sequence"/>
</dbReference>
<name>A0AAN8DS52_CHAGU</name>
<gene>
    <name evidence="2" type="ORF">CgunFtcFv8_000236</name>
</gene>
<organism evidence="2 3">
    <name type="scientific">Champsocephalus gunnari</name>
    <name type="common">Mackerel icefish</name>
    <dbReference type="NCBI Taxonomy" id="52237"/>
    <lineage>
        <taxon>Eukaryota</taxon>
        <taxon>Metazoa</taxon>
        <taxon>Chordata</taxon>
        <taxon>Craniata</taxon>
        <taxon>Vertebrata</taxon>
        <taxon>Euteleostomi</taxon>
        <taxon>Actinopterygii</taxon>
        <taxon>Neopterygii</taxon>
        <taxon>Teleostei</taxon>
        <taxon>Neoteleostei</taxon>
        <taxon>Acanthomorphata</taxon>
        <taxon>Eupercaria</taxon>
        <taxon>Perciformes</taxon>
        <taxon>Notothenioidei</taxon>
        <taxon>Channichthyidae</taxon>
        <taxon>Champsocephalus</taxon>
    </lineage>
</organism>
<sequence length="86" mass="9140">MFGTSAVLSTPSTGGGEPDRQGRLGRPCFGPYPVVVPSVEAPPRTEANRIFTRSHSLFLLKLNRMEITVSVQPAAACALTPTNLVT</sequence>
<keyword evidence="3" id="KW-1185">Reference proteome</keyword>
<feature type="compositionally biased region" description="Polar residues" evidence="1">
    <location>
        <begin position="1"/>
        <end position="12"/>
    </location>
</feature>
<comment type="caution">
    <text evidence="2">The sequence shown here is derived from an EMBL/GenBank/DDBJ whole genome shotgun (WGS) entry which is preliminary data.</text>
</comment>
<proteinExistence type="predicted"/>
<dbReference type="AlphaFoldDB" id="A0AAN8DS52"/>
<evidence type="ECO:0000313" key="3">
    <source>
        <dbReference type="Proteomes" id="UP001331515"/>
    </source>
</evidence>
<accession>A0AAN8DS52</accession>
<dbReference type="EMBL" id="JAURVH010001521">
    <property type="protein sequence ID" value="KAK5923248.1"/>
    <property type="molecule type" value="Genomic_DNA"/>
</dbReference>
<evidence type="ECO:0000313" key="2">
    <source>
        <dbReference type="EMBL" id="KAK5923248.1"/>
    </source>
</evidence>
<protein>
    <submittedName>
        <fullName evidence="2">Uncharacterized protein</fullName>
    </submittedName>
</protein>
<feature type="region of interest" description="Disordered" evidence="1">
    <location>
        <begin position="1"/>
        <end position="26"/>
    </location>
</feature>
<reference evidence="2 3" key="1">
    <citation type="journal article" date="2023" name="Mol. Biol. Evol.">
        <title>Genomics of Secondarily Temperate Adaptation in the Only Non-Antarctic Icefish.</title>
        <authorList>
            <person name="Rivera-Colon A.G."/>
            <person name="Rayamajhi N."/>
            <person name="Minhas B.F."/>
            <person name="Madrigal G."/>
            <person name="Bilyk K.T."/>
            <person name="Yoon V."/>
            <person name="Hune M."/>
            <person name="Gregory S."/>
            <person name="Cheng C.H.C."/>
            <person name="Catchen J.M."/>
        </authorList>
    </citation>
    <scope>NUCLEOTIDE SEQUENCE [LARGE SCALE GENOMIC DNA]</scope>
    <source>
        <tissue evidence="2">White muscle</tissue>
    </source>
</reference>
<evidence type="ECO:0000256" key="1">
    <source>
        <dbReference type="SAM" id="MobiDB-lite"/>
    </source>
</evidence>